<gene>
    <name evidence="4" type="ORF">DV706_09170</name>
</gene>
<evidence type="ECO:0000256" key="1">
    <source>
        <dbReference type="SAM" id="MobiDB-lite"/>
    </source>
</evidence>
<dbReference type="GeneID" id="39851421"/>
<dbReference type="EMBL" id="CP031305">
    <property type="protein sequence ID" value="QCC54622.1"/>
    <property type="molecule type" value="Genomic_DNA"/>
</dbReference>
<dbReference type="KEGG" id="nbg:DV706_09170"/>
<feature type="region of interest" description="Disordered" evidence="1">
    <location>
        <begin position="34"/>
        <end position="76"/>
    </location>
</feature>
<evidence type="ECO:0000313" key="5">
    <source>
        <dbReference type="Proteomes" id="UP000296822"/>
    </source>
</evidence>
<protein>
    <recommendedName>
        <fullName evidence="3">DUF7577 domain-containing protein</fullName>
    </recommendedName>
</protein>
<proteinExistence type="predicted"/>
<keyword evidence="2" id="KW-0472">Membrane</keyword>
<dbReference type="RefSeq" id="WP_006064934.1">
    <property type="nucleotide sequence ID" value="NZ_CP031305.1"/>
</dbReference>
<evidence type="ECO:0000313" key="4">
    <source>
        <dbReference type="EMBL" id="QCC54622.1"/>
    </source>
</evidence>
<dbReference type="InterPro" id="IPR055999">
    <property type="entry name" value="DUF7577"/>
</dbReference>
<accession>A0A4D6HNI3</accession>
<evidence type="ECO:0000256" key="2">
    <source>
        <dbReference type="SAM" id="Phobius"/>
    </source>
</evidence>
<evidence type="ECO:0000259" key="3">
    <source>
        <dbReference type="Pfam" id="PF24463"/>
    </source>
</evidence>
<reference evidence="4 5" key="1">
    <citation type="journal article" date="2019" name="Nat. Commun.">
        <title>A new type of DNA phosphorothioation-based antiviral system in archaea.</title>
        <authorList>
            <person name="Xiong L."/>
            <person name="Liu S."/>
            <person name="Chen S."/>
            <person name="Xiao Y."/>
            <person name="Zhu B."/>
            <person name="Gao Y."/>
            <person name="Zhang Y."/>
            <person name="Chen B."/>
            <person name="Luo J."/>
            <person name="Deng Z."/>
            <person name="Chen X."/>
            <person name="Wang L."/>
            <person name="Chen S."/>
        </authorList>
    </citation>
    <scope>NUCLEOTIDE SEQUENCE [LARGE SCALE GENOMIC DNA]</scope>
    <source>
        <strain evidence="4 5">JCM 10635</strain>
    </source>
</reference>
<sequence>MELWGWLIGYVVLFALLHLLLYYVYVQGGDGDSTGSPSFADPNRANPRTSAGRDHYPGTSGDVDDPDDLEDEDDHELEFDGETIRCPHCGVRNEADQTFTYCWNCISSLRQ</sequence>
<keyword evidence="2" id="KW-0812">Transmembrane</keyword>
<feature type="transmembrane region" description="Helical" evidence="2">
    <location>
        <begin position="6"/>
        <end position="25"/>
    </location>
</feature>
<dbReference type="Proteomes" id="UP000296822">
    <property type="component" value="Chromosome"/>
</dbReference>
<name>A0A4D6HNI3_9EURY</name>
<dbReference type="Pfam" id="PF24463">
    <property type="entry name" value="DUF7577"/>
    <property type="match status" value="1"/>
</dbReference>
<organism evidence="4 5">
    <name type="scientific">Natronorubrum bangense</name>
    <dbReference type="NCBI Taxonomy" id="61858"/>
    <lineage>
        <taxon>Archaea</taxon>
        <taxon>Methanobacteriati</taxon>
        <taxon>Methanobacteriota</taxon>
        <taxon>Stenosarchaea group</taxon>
        <taxon>Halobacteria</taxon>
        <taxon>Halobacteriales</taxon>
        <taxon>Natrialbaceae</taxon>
        <taxon>Natronorubrum</taxon>
    </lineage>
</organism>
<feature type="compositionally biased region" description="Acidic residues" evidence="1">
    <location>
        <begin position="62"/>
        <end position="76"/>
    </location>
</feature>
<keyword evidence="2" id="KW-1133">Transmembrane helix</keyword>
<dbReference type="AlphaFoldDB" id="A0A4D6HNI3"/>
<feature type="domain" description="DUF7577" evidence="3">
    <location>
        <begin position="82"/>
        <end position="110"/>
    </location>
</feature>